<reference evidence="5" key="2">
    <citation type="submission" date="2020-09" db="EMBL/GenBank/DDBJ databases">
        <authorList>
            <person name="Sun Q."/>
            <person name="Zhou Y."/>
        </authorList>
    </citation>
    <scope>NUCLEOTIDE SEQUENCE</scope>
    <source>
        <strain evidence="5">CGMCC 1.16134</strain>
    </source>
</reference>
<evidence type="ECO:0000256" key="1">
    <source>
        <dbReference type="ARBA" id="ARBA00022801"/>
    </source>
</evidence>
<dbReference type="GO" id="GO:0016042">
    <property type="term" value="P:lipid catabolic process"/>
    <property type="evidence" value="ECO:0007669"/>
    <property type="project" value="UniProtKB-KW"/>
</dbReference>
<dbReference type="EMBL" id="BMKR01000004">
    <property type="protein sequence ID" value="GGF69073.1"/>
    <property type="molecule type" value="Genomic_DNA"/>
</dbReference>
<proteinExistence type="predicted"/>
<dbReference type="Gene3D" id="3.40.50.1820">
    <property type="entry name" value="alpha/beta hydrolase"/>
    <property type="match status" value="1"/>
</dbReference>
<dbReference type="PANTHER" id="PTHR10272">
    <property type="entry name" value="PLATELET-ACTIVATING FACTOR ACETYLHYDROLASE"/>
    <property type="match status" value="1"/>
</dbReference>
<feature type="transmembrane region" description="Helical" evidence="4">
    <location>
        <begin position="6"/>
        <end position="22"/>
    </location>
</feature>
<evidence type="ECO:0000256" key="2">
    <source>
        <dbReference type="ARBA" id="ARBA00022963"/>
    </source>
</evidence>
<sequence length="486" mass="54280">MRILEMVVLGFGLLLLIVCTAGNGKYRKIRWAVSAAAGIASVLHLLVEGYRWQLYPVYIVTLVLIITTLFRQDGVKKTRRIIRYPLLGFAGLLLALSVFLAAAMPVFKLPKPDGEEAVGTVSYQWTDQERLESYTPEPKDVRKLMVQMWYPAKTVNGTPMTVFPEEPALFREYMNVFAESMHLPGFALDYWKYARSNSFEEAPVQAAERPYPLIIINHGMGTSGLLQTSQAEHLASHGYIVVAIDHTYSTAATAFPDGTVTNFRSETSSDDFFGSAGAIGELWTQDVAFVIRQLEAMNSGQVQSPFAGCMDMNNIGTMGHSFGGATAFEAVYSIESIKAGINMDGTLFTVDNRSQINKPFMFLQSDNAVQIKEAYDKDTLPDNVREHLLKEMDIINRVVERGGFHLRIKGSAHYNFTDLQLYSPLIKYTGMTGDIEGHRGADIVNRYVLDFFNHYLKGTGGELLSGPRKDYPEVEFQQTTMNKGVF</sequence>
<accession>A0A917C2U8</accession>
<keyword evidence="4" id="KW-0472">Membrane</keyword>
<keyword evidence="4" id="KW-1133">Transmembrane helix</keyword>
<dbReference type="InterPro" id="IPR029058">
    <property type="entry name" value="AB_hydrolase_fold"/>
</dbReference>
<dbReference type="SUPFAM" id="SSF53474">
    <property type="entry name" value="alpha/beta-Hydrolases"/>
    <property type="match status" value="1"/>
</dbReference>
<dbReference type="AlphaFoldDB" id="A0A917C2U8"/>
<evidence type="ECO:0000256" key="3">
    <source>
        <dbReference type="ARBA" id="ARBA00023098"/>
    </source>
</evidence>
<evidence type="ECO:0000256" key="4">
    <source>
        <dbReference type="SAM" id="Phobius"/>
    </source>
</evidence>
<name>A0A917C2U8_9BACL</name>
<feature type="transmembrane region" description="Helical" evidence="4">
    <location>
        <begin position="82"/>
        <end position="107"/>
    </location>
</feature>
<evidence type="ECO:0000313" key="5">
    <source>
        <dbReference type="EMBL" id="GGF69073.1"/>
    </source>
</evidence>
<keyword evidence="2" id="KW-0442">Lipid degradation</keyword>
<protein>
    <submittedName>
        <fullName evidence="5">Carboxylic ester hydrolase</fullName>
    </submittedName>
</protein>
<keyword evidence="6" id="KW-1185">Reference proteome</keyword>
<dbReference type="RefSeq" id="WP_189023033.1">
    <property type="nucleotide sequence ID" value="NZ_BMKR01000004.1"/>
</dbReference>
<dbReference type="Pfam" id="PF03403">
    <property type="entry name" value="PAF-AH_p_II"/>
    <property type="match status" value="2"/>
</dbReference>
<gene>
    <name evidence="5" type="ORF">GCM10010912_12740</name>
</gene>
<reference evidence="5" key="1">
    <citation type="journal article" date="2014" name="Int. J. Syst. Evol. Microbiol.">
        <title>Complete genome sequence of Corynebacterium casei LMG S-19264T (=DSM 44701T), isolated from a smear-ripened cheese.</title>
        <authorList>
            <consortium name="US DOE Joint Genome Institute (JGI-PGF)"/>
            <person name="Walter F."/>
            <person name="Albersmeier A."/>
            <person name="Kalinowski J."/>
            <person name="Ruckert C."/>
        </authorList>
    </citation>
    <scope>NUCLEOTIDE SEQUENCE</scope>
    <source>
        <strain evidence="5">CGMCC 1.16134</strain>
    </source>
</reference>
<dbReference type="PANTHER" id="PTHR10272:SF0">
    <property type="entry name" value="PLATELET-ACTIVATING FACTOR ACETYLHYDROLASE"/>
    <property type="match status" value="1"/>
</dbReference>
<evidence type="ECO:0000313" key="6">
    <source>
        <dbReference type="Proteomes" id="UP000637643"/>
    </source>
</evidence>
<comment type="caution">
    <text evidence="5">The sequence shown here is derived from an EMBL/GenBank/DDBJ whole genome shotgun (WGS) entry which is preliminary data.</text>
</comment>
<keyword evidence="4" id="KW-0812">Transmembrane</keyword>
<keyword evidence="1 5" id="KW-0378">Hydrolase</keyword>
<feature type="transmembrane region" description="Helical" evidence="4">
    <location>
        <begin position="53"/>
        <end position="70"/>
    </location>
</feature>
<keyword evidence="3" id="KW-0443">Lipid metabolism</keyword>
<organism evidence="5 6">
    <name type="scientific">Paenibacillus albidus</name>
    <dbReference type="NCBI Taxonomy" id="2041023"/>
    <lineage>
        <taxon>Bacteria</taxon>
        <taxon>Bacillati</taxon>
        <taxon>Bacillota</taxon>
        <taxon>Bacilli</taxon>
        <taxon>Bacillales</taxon>
        <taxon>Paenibacillaceae</taxon>
        <taxon>Paenibacillus</taxon>
    </lineage>
</organism>
<dbReference type="Proteomes" id="UP000637643">
    <property type="component" value="Unassembled WGS sequence"/>
</dbReference>
<dbReference type="GO" id="GO:0003847">
    <property type="term" value="F:1-alkyl-2-acetylglycerophosphocholine esterase activity"/>
    <property type="evidence" value="ECO:0007669"/>
    <property type="project" value="TreeGrafter"/>
</dbReference>